<reference evidence="3 4" key="1">
    <citation type="submission" date="2021-07" db="EMBL/GenBank/DDBJ databases">
        <title>The Aristolochia fimbriata genome: insights into angiosperm evolution, floral development and chemical biosynthesis.</title>
        <authorList>
            <person name="Jiao Y."/>
        </authorList>
    </citation>
    <scope>NUCLEOTIDE SEQUENCE [LARGE SCALE GENOMIC DNA]</scope>
    <source>
        <strain evidence="3">IBCAS-2021</strain>
        <tissue evidence="3">Leaf</tissue>
    </source>
</reference>
<dbReference type="Gene3D" id="3.40.50.300">
    <property type="entry name" value="P-loop containing nucleotide triphosphate hydrolases"/>
    <property type="match status" value="1"/>
</dbReference>
<dbReference type="Proteomes" id="UP000825729">
    <property type="component" value="Unassembled WGS sequence"/>
</dbReference>
<keyword evidence="4" id="KW-1185">Reference proteome</keyword>
<evidence type="ECO:0000313" key="3">
    <source>
        <dbReference type="EMBL" id="KAG9449545.1"/>
    </source>
</evidence>
<proteinExistence type="predicted"/>
<dbReference type="EMBL" id="JAINDJ010000004">
    <property type="protein sequence ID" value="KAG9449545.1"/>
    <property type="molecule type" value="Genomic_DNA"/>
</dbReference>
<sequence length="434" mass="48787">MGGGSANGSSESLPLDTDGSADENSECLPLDIAAAESLLSSVNSDSEITLRREGDKSFEEFTRECPSIQSITPSLPYRNRRKRVRKKLLLNYQQTESRVELLKEAKFQLLNYRPGAWIEEVGGLRRTDYEIPKITTLLLVGPRSSGKSSLVNKISRVLEDGWFSVDRAQISDASSPGQGTYFLHEYTIPKESTSFCIYDTRSLSTSSEENFKVLKDWMINGVQHGQKITRSSDDKLTKNAIKLKARHAHSCHSLKRMVNFVIFVVDACSVLKSMVNNDTACLNFFSSTFNYPFLSFKDDKPAIVVTHGDELLPSDRAEVCSFLGDLLGIPPEQIFDIPDESDAMMELAVTNLLFFCLDRADRNLPVKRKSLLFKDFKFLLITVVLLLLLASLITQIARCPSPWASFFLGRHTVQPSANSISVEWSQIRHLWYSD</sequence>
<protein>
    <recommendedName>
        <fullName evidence="5">G domain-containing protein</fullName>
    </recommendedName>
</protein>
<accession>A0AAV7EN54</accession>
<keyword evidence="2" id="KW-0812">Transmembrane</keyword>
<dbReference type="SUPFAM" id="SSF52540">
    <property type="entry name" value="P-loop containing nucleoside triphosphate hydrolases"/>
    <property type="match status" value="1"/>
</dbReference>
<gene>
    <name evidence="3" type="ORF">H6P81_009510</name>
</gene>
<dbReference type="InterPro" id="IPR027417">
    <property type="entry name" value="P-loop_NTPase"/>
</dbReference>
<dbReference type="PANTHER" id="PTHR14241">
    <property type="entry name" value="INTERFERON-INDUCED PROTEIN 44"/>
    <property type="match status" value="1"/>
</dbReference>
<comment type="caution">
    <text evidence="3">The sequence shown here is derived from an EMBL/GenBank/DDBJ whole genome shotgun (WGS) entry which is preliminary data.</text>
</comment>
<organism evidence="3 4">
    <name type="scientific">Aristolochia fimbriata</name>
    <name type="common">White veined hardy Dutchman's pipe vine</name>
    <dbReference type="NCBI Taxonomy" id="158543"/>
    <lineage>
        <taxon>Eukaryota</taxon>
        <taxon>Viridiplantae</taxon>
        <taxon>Streptophyta</taxon>
        <taxon>Embryophyta</taxon>
        <taxon>Tracheophyta</taxon>
        <taxon>Spermatophyta</taxon>
        <taxon>Magnoliopsida</taxon>
        <taxon>Magnoliidae</taxon>
        <taxon>Piperales</taxon>
        <taxon>Aristolochiaceae</taxon>
        <taxon>Aristolochia</taxon>
    </lineage>
</organism>
<evidence type="ECO:0000313" key="4">
    <source>
        <dbReference type="Proteomes" id="UP000825729"/>
    </source>
</evidence>
<keyword evidence="2" id="KW-0472">Membrane</keyword>
<evidence type="ECO:0008006" key="5">
    <source>
        <dbReference type="Google" id="ProtNLM"/>
    </source>
</evidence>
<dbReference type="AlphaFoldDB" id="A0AAV7EN54"/>
<dbReference type="PANTHER" id="PTHR14241:SF32">
    <property type="entry name" value="VWFA DOMAIN-CONTAINING PROTEIN-RELATED"/>
    <property type="match status" value="1"/>
</dbReference>
<evidence type="ECO:0000256" key="1">
    <source>
        <dbReference type="SAM" id="MobiDB-lite"/>
    </source>
</evidence>
<evidence type="ECO:0000256" key="2">
    <source>
        <dbReference type="SAM" id="Phobius"/>
    </source>
</evidence>
<feature type="transmembrane region" description="Helical" evidence="2">
    <location>
        <begin position="378"/>
        <end position="397"/>
    </location>
</feature>
<name>A0AAV7EN54_ARIFI</name>
<keyword evidence="2" id="KW-1133">Transmembrane helix</keyword>
<feature type="region of interest" description="Disordered" evidence="1">
    <location>
        <begin position="1"/>
        <end position="26"/>
    </location>
</feature>